<sequence length="1161" mass="138509">MAHQPNRNSRNRRNNNINNQQQQQQFRNNIPNRQQQQQLSNIPIDLNVQTDSNNNMIIQQMDQIIQMNQDGMDIQCGNNLLVKMGQNGITIQTNGNQINLGGLNCFQLQQNNQNFNINIEYNNVEGGDRHSNNYQLNVSRNQNNQRRINEFIQNLQNQQCQQNQIGNNAQDDEDEYENEEDYEENSDDYEEFEQQRYDNINQNIIMQPTNCNENLDNSDLNSQYGRQKQQIILNNCNKNEQEKENENEDDEYAECDDDNNDNVVINYFPEEQKQNSHEQQNRHIFTNEYHDFQNFPFFQNQVQNNINNNMQPNNQIIQHIQNNSFDSRQELNEEENLQQQQYIRDYNDNDDNNDEDEEFQDEGEEHFFQQDDDESESESEDESEDEYDDSDEDDDDNEYEEQIETDDDNQKMPGLSHSQIERFPIRIYKLDEELTSKNSSQRKIQSTNLTNSKDQNSQERHQATQKEKNSSYKQCVICINEYISNDVIMSLPCFHNFHQHCIKEWLQNTGTCPICKFEIFKHLQDEQKDGQNFMQSNSNNLSSGGQILSNQISSQDNESQQIRYNLFDQQSINDSEFNMNQNPGNLEDQSLYQSQQQFNSFLDYQQQQNQSQNNQIEIQQDQNMHPQQLYQEKNNKSPQYLEDAQNNQKQNQFYKNIQDQVYNQSISGNEEDDYDSNSQNLAKQQNGENIYEEQQINQMIPFFFSEIKNCSNNDIPSLLFKQYQTQNIKYNNKQMKADTIQDQNLQQQLKQNQIRQQNIDSHFKQVQNLKNNQFIPSNQQPQINQIYKDIQNYQESKNQFQNQEICINKQKYNLDNIRQQNLLQQHKKNKKQFNEDIQYQQQEEEESKNNNKKCQLEQNNKFEYHKTGSLQKNQINSEKIQDIQQVKIITNKGSINQLNQGNIIKKIFITHYDQFFYFCEFYIEQYLEKQNQRQNFQAPIQNNQLIQQSDQQFFLSKNYQKHQEQIRQFYTPNKKNMMEQNYKDNLHENLQKCPQTERDINNSKINQALQQFRRQQILEQQQNQNKRDYNIMVSQQKEINFKDFESQFDNEIKGLKNAFVVFMASNGEDNKPWCPCCTEALSFIEKLQSAASEAMVRLYIVRAGSKSEWEDENNPLKTLTQTKIDKIPTIILYQEGKIARRVEYDDLRAMPNPSELITNLL</sequence>
<dbReference type="Gene3D" id="3.30.40.10">
    <property type="entry name" value="Zinc/RING finger domain, C3HC4 (zinc finger)"/>
    <property type="match status" value="1"/>
</dbReference>
<feature type="region of interest" description="Disordered" evidence="3">
    <location>
        <begin position="346"/>
        <end position="418"/>
    </location>
</feature>
<feature type="compositionally biased region" description="Acidic residues" evidence="3">
    <location>
        <begin position="170"/>
        <end position="191"/>
    </location>
</feature>
<feature type="compositionally biased region" description="Low complexity" evidence="3">
    <location>
        <begin position="535"/>
        <end position="550"/>
    </location>
</feature>
<evidence type="ECO:0000259" key="4">
    <source>
        <dbReference type="PROSITE" id="PS50089"/>
    </source>
</evidence>
<evidence type="ECO:0000256" key="2">
    <source>
        <dbReference type="PROSITE-ProRule" id="PRU00175"/>
    </source>
</evidence>
<dbReference type="InterPro" id="IPR010357">
    <property type="entry name" value="TXNDC17_dom"/>
</dbReference>
<dbReference type="EMBL" id="LDAU01000154">
    <property type="protein sequence ID" value="KRX02546.1"/>
    <property type="molecule type" value="Genomic_DNA"/>
</dbReference>
<gene>
    <name evidence="5" type="ORF">PPERSA_11886</name>
</gene>
<feature type="region of interest" description="Disordered" evidence="3">
    <location>
        <begin position="826"/>
        <end position="852"/>
    </location>
</feature>
<dbReference type="InterPro" id="IPR036249">
    <property type="entry name" value="Thioredoxin-like_sf"/>
</dbReference>
<feature type="compositionally biased region" description="Acidic residues" evidence="3">
    <location>
        <begin position="348"/>
        <end position="407"/>
    </location>
</feature>
<evidence type="ECO:0000313" key="6">
    <source>
        <dbReference type="Proteomes" id="UP000054937"/>
    </source>
</evidence>
<dbReference type="Proteomes" id="UP000054937">
    <property type="component" value="Unassembled WGS sequence"/>
</dbReference>
<feature type="region of interest" description="Disordered" evidence="3">
    <location>
        <begin position="167"/>
        <end position="191"/>
    </location>
</feature>
<feature type="region of interest" description="Disordered" evidence="3">
    <location>
        <begin position="1"/>
        <end position="35"/>
    </location>
</feature>
<keyword evidence="2" id="KW-0863">Zinc-finger</keyword>
<feature type="compositionally biased region" description="Polar residues" evidence="3">
    <location>
        <begin position="436"/>
        <end position="455"/>
    </location>
</feature>
<evidence type="ECO:0000256" key="1">
    <source>
        <dbReference type="ARBA" id="ARBA00008987"/>
    </source>
</evidence>
<protein>
    <submittedName>
        <fullName evidence="5">Thioredoxin-like fold</fullName>
    </submittedName>
</protein>
<name>A0A0V0QK56_PSEPJ</name>
<proteinExistence type="inferred from homology"/>
<dbReference type="InterPro" id="IPR013083">
    <property type="entry name" value="Znf_RING/FYVE/PHD"/>
</dbReference>
<dbReference type="InterPro" id="IPR045108">
    <property type="entry name" value="TXNDC17-like"/>
</dbReference>
<dbReference type="Gene3D" id="3.40.30.10">
    <property type="entry name" value="Glutaredoxin"/>
    <property type="match status" value="1"/>
</dbReference>
<dbReference type="CDD" id="cd16473">
    <property type="entry name" value="RING-H2_RNF103"/>
    <property type="match status" value="1"/>
</dbReference>
<feature type="region of interest" description="Disordered" evidence="3">
    <location>
        <begin position="531"/>
        <end position="555"/>
    </location>
</feature>
<dbReference type="PANTHER" id="PTHR12452">
    <property type="entry name" value="42-9-9 PROTEIN-RELATED"/>
    <property type="match status" value="1"/>
</dbReference>
<feature type="region of interest" description="Disordered" evidence="3">
    <location>
        <begin position="238"/>
        <end position="261"/>
    </location>
</feature>
<evidence type="ECO:0000313" key="5">
    <source>
        <dbReference type="EMBL" id="KRX02546.1"/>
    </source>
</evidence>
<feature type="region of interest" description="Disordered" evidence="3">
    <location>
        <begin position="434"/>
        <end position="466"/>
    </location>
</feature>
<organism evidence="5 6">
    <name type="scientific">Pseudocohnilembus persalinus</name>
    <name type="common">Ciliate</name>
    <dbReference type="NCBI Taxonomy" id="266149"/>
    <lineage>
        <taxon>Eukaryota</taxon>
        <taxon>Sar</taxon>
        <taxon>Alveolata</taxon>
        <taxon>Ciliophora</taxon>
        <taxon>Intramacronucleata</taxon>
        <taxon>Oligohymenophorea</taxon>
        <taxon>Scuticociliatia</taxon>
        <taxon>Philasterida</taxon>
        <taxon>Pseudocohnilembidae</taxon>
        <taxon>Pseudocohnilembus</taxon>
    </lineage>
</organism>
<dbReference type="AlphaFoldDB" id="A0A0V0QK56"/>
<dbReference type="SUPFAM" id="SSF57850">
    <property type="entry name" value="RING/U-box"/>
    <property type="match status" value="1"/>
</dbReference>
<feature type="compositionally biased region" description="Acidic residues" evidence="3">
    <location>
        <begin position="245"/>
        <end position="260"/>
    </location>
</feature>
<dbReference type="InterPro" id="IPR001841">
    <property type="entry name" value="Znf_RING"/>
</dbReference>
<reference evidence="5 6" key="1">
    <citation type="journal article" date="2015" name="Sci. Rep.">
        <title>Genome of the facultative scuticociliatosis pathogen Pseudocohnilembus persalinus provides insight into its virulence through horizontal gene transfer.</title>
        <authorList>
            <person name="Xiong J."/>
            <person name="Wang G."/>
            <person name="Cheng J."/>
            <person name="Tian M."/>
            <person name="Pan X."/>
            <person name="Warren A."/>
            <person name="Jiang C."/>
            <person name="Yuan D."/>
            <person name="Miao W."/>
        </authorList>
    </citation>
    <scope>NUCLEOTIDE SEQUENCE [LARGE SCALE GENOMIC DNA]</scope>
    <source>
        <strain evidence="5">36N120E</strain>
    </source>
</reference>
<dbReference type="SUPFAM" id="SSF52833">
    <property type="entry name" value="Thioredoxin-like"/>
    <property type="match status" value="1"/>
</dbReference>
<accession>A0A0V0QK56</accession>
<keyword evidence="2" id="KW-0862">Zinc</keyword>
<dbReference type="InParanoid" id="A0A0V0QK56"/>
<feature type="domain" description="RING-type" evidence="4">
    <location>
        <begin position="475"/>
        <end position="516"/>
    </location>
</feature>
<dbReference type="OrthoDB" id="282759at2759"/>
<keyword evidence="2" id="KW-0479">Metal-binding</keyword>
<dbReference type="GO" id="GO:0047134">
    <property type="term" value="F:protein-disulfide reductase [NAD(P)H] activity"/>
    <property type="evidence" value="ECO:0007669"/>
    <property type="project" value="InterPro"/>
</dbReference>
<dbReference type="PANTHER" id="PTHR12452:SF0">
    <property type="entry name" value="THIOREDOXIN DOMAIN-CONTAINING PROTEIN 17"/>
    <property type="match status" value="1"/>
</dbReference>
<feature type="compositionally biased region" description="Basic and acidic residues" evidence="3">
    <location>
        <begin position="456"/>
        <end position="466"/>
    </location>
</feature>
<comment type="caution">
    <text evidence="5">The sequence shown here is derived from an EMBL/GenBank/DDBJ whole genome shotgun (WGS) entry which is preliminary data.</text>
</comment>
<dbReference type="GO" id="GO:0008270">
    <property type="term" value="F:zinc ion binding"/>
    <property type="evidence" value="ECO:0007669"/>
    <property type="project" value="UniProtKB-KW"/>
</dbReference>
<dbReference type="PROSITE" id="PS50089">
    <property type="entry name" value="ZF_RING_2"/>
    <property type="match status" value="1"/>
</dbReference>
<keyword evidence="6" id="KW-1185">Reference proteome</keyword>
<dbReference type="Pfam" id="PF06110">
    <property type="entry name" value="TXD17-like_Trx"/>
    <property type="match status" value="1"/>
</dbReference>
<comment type="similarity">
    <text evidence="1">Belongs to the thioredoxin family.</text>
</comment>
<dbReference type="Pfam" id="PF13639">
    <property type="entry name" value="zf-RING_2"/>
    <property type="match status" value="1"/>
</dbReference>
<evidence type="ECO:0000256" key="3">
    <source>
        <dbReference type="SAM" id="MobiDB-lite"/>
    </source>
</evidence>
<dbReference type="GO" id="GO:0005829">
    <property type="term" value="C:cytosol"/>
    <property type="evidence" value="ECO:0007669"/>
    <property type="project" value="TreeGrafter"/>
</dbReference>
<dbReference type="SMART" id="SM00184">
    <property type="entry name" value="RING"/>
    <property type="match status" value="1"/>
</dbReference>